<dbReference type="PANTHER" id="PTHR42702">
    <property type="entry name" value="NUCLEOTIDE PYROPHOSPHOHYDROLASE"/>
    <property type="match status" value="1"/>
</dbReference>
<accession>A0A1G2L5L8</accession>
<dbReference type="PANTHER" id="PTHR42702:SF1">
    <property type="entry name" value="REGULATORY PROTEIN FOR BETA-LACTAMASE"/>
    <property type="match status" value="1"/>
</dbReference>
<dbReference type="Pfam" id="PF01503">
    <property type="entry name" value="PRA-PH"/>
    <property type="match status" value="1"/>
</dbReference>
<protein>
    <recommendedName>
        <fullName evidence="3">NTP pyrophosphohydrolase MazG putative catalytic core domain-containing protein</fullName>
    </recommendedName>
</protein>
<organism evidence="1 2">
    <name type="scientific">Candidatus Sungbacteria bacterium RIFCSPLOWO2_01_FULL_47_10</name>
    <dbReference type="NCBI Taxonomy" id="1802276"/>
    <lineage>
        <taxon>Bacteria</taxon>
        <taxon>Candidatus Sungiibacteriota</taxon>
    </lineage>
</organism>
<dbReference type="SUPFAM" id="SSF101386">
    <property type="entry name" value="all-alpha NTP pyrophosphatases"/>
    <property type="match status" value="1"/>
</dbReference>
<name>A0A1G2L5L8_9BACT</name>
<gene>
    <name evidence="1" type="ORF">A2934_01470</name>
</gene>
<proteinExistence type="predicted"/>
<comment type="caution">
    <text evidence="1">The sequence shown here is derived from an EMBL/GenBank/DDBJ whole genome shotgun (WGS) entry which is preliminary data.</text>
</comment>
<evidence type="ECO:0000313" key="1">
    <source>
        <dbReference type="EMBL" id="OHA06955.1"/>
    </source>
</evidence>
<dbReference type="EMBL" id="MHQO01000020">
    <property type="protein sequence ID" value="OHA06955.1"/>
    <property type="molecule type" value="Genomic_DNA"/>
</dbReference>
<dbReference type="AlphaFoldDB" id="A0A1G2L5L8"/>
<dbReference type="Gene3D" id="1.10.287.1080">
    <property type="entry name" value="MazG-like"/>
    <property type="match status" value="1"/>
</dbReference>
<reference evidence="1 2" key="1">
    <citation type="journal article" date="2016" name="Nat. Commun.">
        <title>Thousands of microbial genomes shed light on interconnected biogeochemical processes in an aquifer system.</title>
        <authorList>
            <person name="Anantharaman K."/>
            <person name="Brown C.T."/>
            <person name="Hug L.A."/>
            <person name="Sharon I."/>
            <person name="Castelle C.J."/>
            <person name="Probst A.J."/>
            <person name="Thomas B.C."/>
            <person name="Singh A."/>
            <person name="Wilkins M.J."/>
            <person name="Karaoz U."/>
            <person name="Brodie E.L."/>
            <person name="Williams K.H."/>
            <person name="Hubbard S.S."/>
            <person name="Banfield J.F."/>
        </authorList>
    </citation>
    <scope>NUCLEOTIDE SEQUENCE [LARGE SCALE GENOMIC DNA]</scope>
</reference>
<evidence type="ECO:0000313" key="2">
    <source>
        <dbReference type="Proteomes" id="UP000177982"/>
    </source>
</evidence>
<dbReference type="Proteomes" id="UP000177982">
    <property type="component" value="Unassembled WGS sequence"/>
</dbReference>
<dbReference type="InterPro" id="IPR021130">
    <property type="entry name" value="PRib-ATP_PPHydrolase-like"/>
</dbReference>
<sequence>MNMKFKKRSIRHIQTYVAFRNKRRGFDKETLCQRLVLLSEEVGELMKACRNEIRGNRRNNLRAISEEFVDVINVAVSVGNTLGIDLEEEFLRKMDIIDKRMAMTKKLKLQKT</sequence>
<evidence type="ECO:0008006" key="3">
    <source>
        <dbReference type="Google" id="ProtNLM"/>
    </source>
</evidence>